<dbReference type="EMBL" id="PHFL01000072">
    <property type="protein sequence ID" value="RFM22916.1"/>
    <property type="molecule type" value="Genomic_DNA"/>
</dbReference>
<evidence type="ECO:0000256" key="1">
    <source>
        <dbReference type="ARBA" id="ARBA00004651"/>
    </source>
</evidence>
<protein>
    <recommendedName>
        <fullName evidence="8">Probable membrane transporter protein</fullName>
    </recommendedName>
</protein>
<evidence type="ECO:0000256" key="3">
    <source>
        <dbReference type="ARBA" id="ARBA00022448"/>
    </source>
</evidence>
<keyword evidence="6 8" id="KW-1133">Transmembrane helix</keyword>
<comment type="caution">
    <text evidence="9">The sequence shown here is derived from an EMBL/GenBank/DDBJ whole genome shotgun (WGS) entry which is preliminary data.</text>
</comment>
<feature type="transmembrane region" description="Helical" evidence="8">
    <location>
        <begin position="101"/>
        <end position="119"/>
    </location>
</feature>
<feature type="transmembrane region" description="Helical" evidence="8">
    <location>
        <begin position="232"/>
        <end position="250"/>
    </location>
</feature>
<evidence type="ECO:0000313" key="10">
    <source>
        <dbReference type="Proteomes" id="UP000266389"/>
    </source>
</evidence>
<feature type="transmembrane region" description="Helical" evidence="8">
    <location>
        <begin position="192"/>
        <end position="220"/>
    </location>
</feature>
<keyword evidence="4 8" id="KW-1003">Cell membrane</keyword>
<dbReference type="PANTHER" id="PTHR30269">
    <property type="entry name" value="TRANSMEMBRANE PROTEIN YFCA"/>
    <property type="match status" value="1"/>
</dbReference>
<feature type="transmembrane region" description="Helical" evidence="8">
    <location>
        <begin position="75"/>
        <end position="95"/>
    </location>
</feature>
<dbReference type="Pfam" id="PF01925">
    <property type="entry name" value="TauE"/>
    <property type="match status" value="1"/>
</dbReference>
<organism evidence="9 10">
    <name type="scientific">Candidatus Thermochlorobacter aerophilus</name>
    <dbReference type="NCBI Taxonomy" id="1868324"/>
    <lineage>
        <taxon>Bacteria</taxon>
        <taxon>Pseudomonadati</taxon>
        <taxon>Chlorobiota</taxon>
        <taxon>Chlorobiia</taxon>
        <taxon>Chlorobiales</taxon>
        <taxon>Candidatus Thermochlorobacteriaceae</taxon>
        <taxon>Candidatus Thermochlorobacter</taxon>
    </lineage>
</organism>
<dbReference type="Proteomes" id="UP000266389">
    <property type="component" value="Unassembled WGS sequence"/>
</dbReference>
<dbReference type="InterPro" id="IPR002781">
    <property type="entry name" value="TM_pro_TauE-like"/>
</dbReference>
<feature type="transmembrane region" description="Helical" evidence="8">
    <location>
        <begin position="139"/>
        <end position="172"/>
    </location>
</feature>
<evidence type="ECO:0000256" key="6">
    <source>
        <dbReference type="ARBA" id="ARBA00022989"/>
    </source>
</evidence>
<evidence type="ECO:0000313" key="9">
    <source>
        <dbReference type="EMBL" id="RFM22916.1"/>
    </source>
</evidence>
<accession>A0A395LW44</accession>
<dbReference type="GO" id="GO:0005886">
    <property type="term" value="C:plasma membrane"/>
    <property type="evidence" value="ECO:0007669"/>
    <property type="project" value="UniProtKB-SubCell"/>
</dbReference>
<evidence type="ECO:0000256" key="8">
    <source>
        <dbReference type="RuleBase" id="RU363041"/>
    </source>
</evidence>
<dbReference type="PANTHER" id="PTHR30269:SF0">
    <property type="entry name" value="MEMBRANE TRANSPORTER PROTEIN YFCA-RELATED"/>
    <property type="match status" value="1"/>
</dbReference>
<keyword evidence="3" id="KW-0813">Transport</keyword>
<comment type="similarity">
    <text evidence="2 8">Belongs to the 4-toluene sulfonate uptake permease (TSUP) (TC 2.A.102) family.</text>
</comment>
<name>A0A395LW44_9BACT</name>
<proteinExistence type="inferred from homology"/>
<keyword evidence="7 8" id="KW-0472">Membrane</keyword>
<dbReference type="InterPro" id="IPR052017">
    <property type="entry name" value="TSUP"/>
</dbReference>
<dbReference type="AlphaFoldDB" id="A0A395LW44"/>
<comment type="subcellular location">
    <subcellularLocation>
        <location evidence="1 8">Cell membrane</location>
        <topology evidence="1 8">Multi-pass membrane protein</topology>
    </subcellularLocation>
</comment>
<reference evidence="9 10" key="1">
    <citation type="journal article" date="2011" name="ISME J.">
        <title>Community ecology of hot spring cyanobacterial mats: predominant populations and their functional potential.</title>
        <authorList>
            <person name="Klatt C.G."/>
            <person name="Wood J.M."/>
            <person name="Rusch D.B."/>
            <person name="Bateson M.M."/>
            <person name="Hamamura N."/>
            <person name="Heidelberg J.F."/>
            <person name="Grossman A.R."/>
            <person name="Bhaya D."/>
            <person name="Cohan F.M."/>
            <person name="Kuhl M."/>
            <person name="Bryant D.A."/>
            <person name="Ward D.M."/>
        </authorList>
    </citation>
    <scope>NUCLEOTIDE SEQUENCE [LARGE SCALE GENOMIC DNA]</scope>
    <source>
        <strain evidence="9">OS</strain>
    </source>
</reference>
<gene>
    <name evidence="9" type="ORF">D0433_13965</name>
</gene>
<sequence>MLEETLILCAFAGLAGFIDSIAGGGGLIQLPALFIVLPPQTEVPAILGTNKLSSICGTSVATCQYARKVDINWQVTIYAAIPAFIFSSIGASVVNLFDKNILRPVILVLLVAVALYTLVRKNFGTEHLPKLPRKKEKLYATLVGMGIGFYDGFFGPGTGSFLIFLFVGVFGFDFLRASAISKVVNFSTNLAAVLYFGIGGKVMLWVGLPMGLCNIAGALLGARLAILRGSTFVRTLFLLVIFAIVAKFGYDTLRLIII</sequence>
<evidence type="ECO:0000256" key="5">
    <source>
        <dbReference type="ARBA" id="ARBA00022692"/>
    </source>
</evidence>
<evidence type="ECO:0000256" key="4">
    <source>
        <dbReference type="ARBA" id="ARBA00022475"/>
    </source>
</evidence>
<evidence type="ECO:0000256" key="2">
    <source>
        <dbReference type="ARBA" id="ARBA00009142"/>
    </source>
</evidence>
<keyword evidence="5 8" id="KW-0812">Transmembrane</keyword>
<evidence type="ECO:0000256" key="7">
    <source>
        <dbReference type="ARBA" id="ARBA00023136"/>
    </source>
</evidence>